<dbReference type="AlphaFoldDB" id="A0AAU7CG67"/>
<evidence type="ECO:0000313" key="2">
    <source>
        <dbReference type="EMBL" id="XBH04137.1"/>
    </source>
</evidence>
<proteinExistence type="predicted"/>
<protein>
    <submittedName>
        <fullName evidence="2">DUF3568 family protein</fullName>
    </submittedName>
</protein>
<dbReference type="Pfam" id="PF12092">
    <property type="entry name" value="DUF3568"/>
    <property type="match status" value="1"/>
</dbReference>
<name>A0AAU7CG67_9BACT</name>
<feature type="compositionally biased region" description="Pro residues" evidence="1">
    <location>
        <begin position="133"/>
        <end position="142"/>
    </location>
</feature>
<dbReference type="InterPro" id="IPR021952">
    <property type="entry name" value="Flpp3-like"/>
</dbReference>
<reference evidence="2" key="1">
    <citation type="submission" date="2024-05" db="EMBL/GenBank/DDBJ databases">
        <title>Planctomycetes of the genus Singulisphaera possess chitinolytic capabilities.</title>
        <authorList>
            <person name="Ivanova A."/>
        </authorList>
    </citation>
    <scope>NUCLEOTIDE SEQUENCE</scope>
    <source>
        <strain evidence="2">Ch08T</strain>
    </source>
</reference>
<feature type="region of interest" description="Disordered" evidence="1">
    <location>
        <begin position="132"/>
        <end position="155"/>
    </location>
</feature>
<dbReference type="RefSeq" id="WP_406696885.1">
    <property type="nucleotide sequence ID" value="NZ_CP155447.1"/>
</dbReference>
<gene>
    <name evidence="2" type="ORF">V5E97_38455</name>
</gene>
<organism evidence="2">
    <name type="scientific">Singulisphaera sp. Ch08</name>
    <dbReference type="NCBI Taxonomy" id="3120278"/>
    <lineage>
        <taxon>Bacteria</taxon>
        <taxon>Pseudomonadati</taxon>
        <taxon>Planctomycetota</taxon>
        <taxon>Planctomycetia</taxon>
        <taxon>Isosphaerales</taxon>
        <taxon>Isosphaeraceae</taxon>
        <taxon>Singulisphaera</taxon>
    </lineage>
</organism>
<dbReference type="PROSITE" id="PS51257">
    <property type="entry name" value="PROKAR_LIPOPROTEIN"/>
    <property type="match status" value="1"/>
</dbReference>
<evidence type="ECO:0000256" key="1">
    <source>
        <dbReference type="SAM" id="MobiDB-lite"/>
    </source>
</evidence>
<dbReference type="EMBL" id="CP155447">
    <property type="protein sequence ID" value="XBH04137.1"/>
    <property type="molecule type" value="Genomic_DNA"/>
</dbReference>
<accession>A0AAU7CG67</accession>
<sequence length="174" mass="18670">MRRIALAAAILSSLTITGCMTVGPVAGPVMSATAFTYTAGRATQDFHYPAATLQSAITGAMDDLRVHSVRLTHDAGMLVYHGSTADDRRVSVTIRPNQAVSRISVRIGWFGDEPLSRALMDRIGIRLGELPPSAIPVDPPSEPGSNPYFSRDAVPDSVMLRDQADAMYRDSTVP</sequence>